<proteinExistence type="inferred from homology"/>
<dbReference type="PANTHER" id="PTHR30429:SF0">
    <property type="entry name" value="METHIONINE-BINDING LIPOPROTEIN METQ"/>
    <property type="match status" value="1"/>
</dbReference>
<keyword evidence="4" id="KW-0564">Palmitate</keyword>
<keyword evidence="7" id="KW-0812">Transmembrane</keyword>
<dbReference type="EMBL" id="WNJO01000010">
    <property type="protein sequence ID" value="MTV82739.1"/>
    <property type="molecule type" value="Genomic_DNA"/>
</dbReference>
<dbReference type="GO" id="GO:0016020">
    <property type="term" value="C:membrane"/>
    <property type="evidence" value="ECO:0007669"/>
    <property type="project" value="UniProtKB-SubCell"/>
</dbReference>
<evidence type="ECO:0000256" key="5">
    <source>
        <dbReference type="ARBA" id="ARBA00023288"/>
    </source>
</evidence>
<evidence type="ECO:0000256" key="2">
    <source>
        <dbReference type="ARBA" id="ARBA00022729"/>
    </source>
</evidence>
<comment type="similarity">
    <text evidence="6">Belongs to the nlpA lipoprotein family.</text>
</comment>
<dbReference type="InterPro" id="IPR004872">
    <property type="entry name" value="Lipoprotein_NlpA"/>
</dbReference>
<feature type="transmembrane region" description="Helical" evidence="7">
    <location>
        <begin position="7"/>
        <end position="25"/>
    </location>
</feature>
<dbReference type="Gene3D" id="3.40.190.10">
    <property type="entry name" value="Periplasmic binding protein-like II"/>
    <property type="match status" value="2"/>
</dbReference>
<evidence type="ECO:0000256" key="3">
    <source>
        <dbReference type="ARBA" id="ARBA00023136"/>
    </source>
</evidence>
<dbReference type="Pfam" id="PF03180">
    <property type="entry name" value="Lipoprotein_9"/>
    <property type="match status" value="1"/>
</dbReference>
<keyword evidence="3 7" id="KW-0472">Membrane</keyword>
<keyword evidence="7" id="KW-1133">Transmembrane helix</keyword>
<dbReference type="SUPFAM" id="SSF53850">
    <property type="entry name" value="Periplasmic binding protein-like II"/>
    <property type="match status" value="1"/>
</dbReference>
<evidence type="ECO:0000256" key="7">
    <source>
        <dbReference type="SAM" id="Phobius"/>
    </source>
</evidence>
<dbReference type="PANTHER" id="PTHR30429">
    <property type="entry name" value="D-METHIONINE-BINDING LIPOPROTEIN METQ"/>
    <property type="match status" value="1"/>
</dbReference>
<evidence type="ECO:0000313" key="8">
    <source>
        <dbReference type="EMBL" id="MTV82739.1"/>
    </source>
</evidence>
<evidence type="ECO:0000256" key="4">
    <source>
        <dbReference type="ARBA" id="ARBA00023139"/>
    </source>
</evidence>
<reference evidence="8 9" key="1">
    <citation type="submission" date="2019-11" db="EMBL/GenBank/DDBJ databases">
        <title>Lactobacillus sp. nov. CRM56-3, isolated from fermented tea leaves.</title>
        <authorList>
            <person name="Phuengjayaem S."/>
            <person name="Tanasupawat S."/>
        </authorList>
    </citation>
    <scope>NUCLEOTIDE SEQUENCE [LARGE SCALE GENOMIC DNA]</scope>
    <source>
        <strain evidence="8 9">CRM56-3</strain>
    </source>
</reference>
<gene>
    <name evidence="8" type="ORF">GM612_08790</name>
</gene>
<name>A0A7X3C3W2_9LACO</name>
<comment type="caution">
    <text evidence="8">The sequence shown here is derived from an EMBL/GenBank/DDBJ whole genome shotgun (WGS) entry which is preliminary data.</text>
</comment>
<dbReference type="AlphaFoldDB" id="A0A7X3C3W2"/>
<evidence type="ECO:0000256" key="6">
    <source>
        <dbReference type="PIRNR" id="PIRNR002854"/>
    </source>
</evidence>
<organism evidence="8 9">
    <name type="scientific">Secundilactobacillus folii</name>
    <dbReference type="NCBI Taxonomy" id="2678357"/>
    <lineage>
        <taxon>Bacteria</taxon>
        <taxon>Bacillati</taxon>
        <taxon>Bacillota</taxon>
        <taxon>Bacilli</taxon>
        <taxon>Lactobacillales</taxon>
        <taxon>Lactobacillaceae</taxon>
        <taxon>Secundilactobacillus</taxon>
    </lineage>
</organism>
<evidence type="ECO:0000256" key="1">
    <source>
        <dbReference type="ARBA" id="ARBA00004635"/>
    </source>
</evidence>
<evidence type="ECO:0000313" key="9">
    <source>
        <dbReference type="Proteomes" id="UP000466388"/>
    </source>
</evidence>
<protein>
    <recommendedName>
        <fullName evidence="6">Lipoprotein</fullName>
    </recommendedName>
</protein>
<dbReference type="RefSeq" id="WP_155432007.1">
    <property type="nucleotide sequence ID" value="NZ_WNJO01000010.1"/>
</dbReference>
<keyword evidence="5 6" id="KW-0449">Lipoprotein</keyword>
<accession>A0A7X3C3W2</accession>
<sequence>MKRSTKWIIGIIVVVVIVIAGYFSFGGSLSGKQKAQTVTIGRVAPSKADESIWDVVSKQAKNKYNVTIKFRDFTDYVQPNKAVQNGEIDLNSFQTKQYLDVWNAAHKNSTLVSIGYTVTTPLRLYSHKVSNVKNLKRGATIVIDNDAANQARSLELLQSAGLIKLNNSKTPTPSDIVSNPKKFKITPIDANQTARQLDDVDAAIVNGGFASTDHVNLKYSIYKEPLTKTNEQYFNVIAATSKNRNKKAYKDVVKAYQTKAVKKQINKSYGQLERSAWDIKF</sequence>
<dbReference type="PIRSF" id="PIRSF002854">
    <property type="entry name" value="MetQ"/>
    <property type="match status" value="1"/>
</dbReference>
<comment type="subcellular location">
    <subcellularLocation>
        <location evidence="1">Membrane</location>
        <topology evidence="1">Lipid-anchor</topology>
    </subcellularLocation>
</comment>
<keyword evidence="9" id="KW-1185">Reference proteome</keyword>
<dbReference type="Proteomes" id="UP000466388">
    <property type="component" value="Unassembled WGS sequence"/>
</dbReference>
<keyword evidence="2" id="KW-0732">Signal</keyword>